<dbReference type="AlphaFoldDB" id="A0A939HHH6"/>
<keyword evidence="2" id="KW-1133">Transmembrane helix</keyword>
<gene>
    <name evidence="3" type="ORF">J1902_11295</name>
</gene>
<feature type="compositionally biased region" description="Basic and acidic residues" evidence="1">
    <location>
        <begin position="1"/>
        <end position="12"/>
    </location>
</feature>
<reference evidence="3" key="1">
    <citation type="submission" date="2021-03" db="EMBL/GenBank/DDBJ databases">
        <title>A new species, PO-11, isolated from a karst cave deposit.</title>
        <authorList>
            <person name="Zhaoxiaoyong W."/>
        </authorList>
    </citation>
    <scope>NUCLEOTIDE SEQUENCE</scope>
    <source>
        <strain evidence="3">PO-11</strain>
    </source>
</reference>
<evidence type="ECO:0000256" key="2">
    <source>
        <dbReference type="SAM" id="Phobius"/>
    </source>
</evidence>
<keyword evidence="2" id="KW-0472">Membrane</keyword>
<sequence length="455" mass="47691">MDRIEQLMRDAKPVVAEPPRPALTDPQAVFGRAGTAPMLSEEVRTFSDDYADGPLDPPIDLHRASKRRWGLRAAVVGLAAAAAAAAVVVAGNLGSLVPAPAPPAVSSTATGQPTDATSTPTPSPGFPTTGSAECSSSNISTINSGAPGELPAPQSDVIGCAGGWMGYSRLEPGWDGEYYFAKLQNGRFVTDLSAKWSRVMSWNCRGVSFDVGTCGVVVTNQEMDERFAAAGIPVELRPQLVGDQPATQPGPTASVADGWKVYASADGKLSFSHPESWRVVPGERGPGDSGGLILAIEDEGKKIVARLAYGTVQNQGRPGPGGSGPGLAYTVLDYVEVPLPYQPFDATSPLAVSPRFAYRALENGDGKVLASYGLTSTLAGSEGRAPYQVINEIDGPGSGFDPYMFASAFVIGQVDPPEMTRGTLTFGTMDEAIAYMQTAEYKNAKRMITSLRITP</sequence>
<keyword evidence="4" id="KW-1185">Reference proteome</keyword>
<protein>
    <submittedName>
        <fullName evidence="3">Uncharacterized protein</fullName>
    </submittedName>
</protein>
<organism evidence="3 4">
    <name type="scientific">Arthrobacter cavernae</name>
    <dbReference type="NCBI Taxonomy" id="2817681"/>
    <lineage>
        <taxon>Bacteria</taxon>
        <taxon>Bacillati</taxon>
        <taxon>Actinomycetota</taxon>
        <taxon>Actinomycetes</taxon>
        <taxon>Micrococcales</taxon>
        <taxon>Micrococcaceae</taxon>
        <taxon>Arthrobacter</taxon>
    </lineage>
</organism>
<feature type="compositionally biased region" description="Polar residues" evidence="1">
    <location>
        <begin position="132"/>
        <end position="144"/>
    </location>
</feature>
<dbReference type="Proteomes" id="UP000664164">
    <property type="component" value="Unassembled WGS sequence"/>
</dbReference>
<accession>A0A939HHH6</accession>
<evidence type="ECO:0000313" key="4">
    <source>
        <dbReference type="Proteomes" id="UP000664164"/>
    </source>
</evidence>
<feature type="region of interest" description="Disordered" evidence="1">
    <location>
        <begin position="1"/>
        <end position="26"/>
    </location>
</feature>
<dbReference type="EMBL" id="JAFNLL010000025">
    <property type="protein sequence ID" value="MBO1268555.1"/>
    <property type="molecule type" value="Genomic_DNA"/>
</dbReference>
<dbReference type="RefSeq" id="WP_207616354.1">
    <property type="nucleotide sequence ID" value="NZ_JAFNLL010000025.1"/>
</dbReference>
<keyword evidence="2" id="KW-0812">Transmembrane</keyword>
<evidence type="ECO:0000256" key="1">
    <source>
        <dbReference type="SAM" id="MobiDB-lite"/>
    </source>
</evidence>
<feature type="transmembrane region" description="Helical" evidence="2">
    <location>
        <begin position="69"/>
        <end position="93"/>
    </location>
</feature>
<name>A0A939HHH6_9MICC</name>
<comment type="caution">
    <text evidence="3">The sequence shown here is derived from an EMBL/GenBank/DDBJ whole genome shotgun (WGS) entry which is preliminary data.</text>
</comment>
<feature type="region of interest" description="Disordered" evidence="1">
    <location>
        <begin position="102"/>
        <end position="150"/>
    </location>
</feature>
<feature type="compositionally biased region" description="Low complexity" evidence="1">
    <location>
        <begin position="102"/>
        <end position="131"/>
    </location>
</feature>
<proteinExistence type="predicted"/>
<evidence type="ECO:0000313" key="3">
    <source>
        <dbReference type="EMBL" id="MBO1268555.1"/>
    </source>
</evidence>